<dbReference type="Pfam" id="PF09661">
    <property type="entry name" value="DUF2398"/>
    <property type="match status" value="1"/>
</dbReference>
<gene>
    <name evidence="1" type="ORF">JJN12_13335</name>
</gene>
<dbReference type="Proteomes" id="UP000604730">
    <property type="component" value="Unassembled WGS sequence"/>
</dbReference>
<keyword evidence="2" id="KW-1185">Reference proteome</keyword>
<protein>
    <submittedName>
        <fullName evidence="1">TIGR02678 family protein</fullName>
    </submittedName>
</protein>
<evidence type="ECO:0000313" key="1">
    <source>
        <dbReference type="EMBL" id="MBK5898744.1"/>
    </source>
</evidence>
<dbReference type="InterPro" id="IPR013494">
    <property type="entry name" value="CHP02678"/>
</dbReference>
<dbReference type="NCBIfam" id="TIGR02678">
    <property type="entry name" value="TIGR02678 family protein"/>
    <property type="match status" value="1"/>
</dbReference>
<name>A0ABS1J3K9_9FIRM</name>
<evidence type="ECO:0000313" key="2">
    <source>
        <dbReference type="Proteomes" id="UP000604730"/>
    </source>
</evidence>
<comment type="caution">
    <text evidence="1">The sequence shown here is derived from an EMBL/GenBank/DDBJ whole genome shotgun (WGS) entry which is preliminary data.</text>
</comment>
<reference evidence="1 2" key="1">
    <citation type="submission" date="2021-01" db="EMBL/GenBank/DDBJ databases">
        <title>Isolation and description of Catonella massiliensis sp. nov., a novel Catonella species, isolated from a stable periodontitis subject.</title>
        <authorList>
            <person name="Antezack A."/>
            <person name="Boxberger M."/>
            <person name="La Scola B."/>
            <person name="Monnet-Corti V."/>
        </authorList>
    </citation>
    <scope>NUCLEOTIDE SEQUENCE [LARGE SCALE GENOMIC DNA]</scope>
    <source>
        <strain evidence="1 2">Marseille-Q4567</strain>
    </source>
</reference>
<proteinExistence type="predicted"/>
<dbReference type="EMBL" id="JAEPRJ010000001">
    <property type="protein sequence ID" value="MBK5898744.1"/>
    <property type="molecule type" value="Genomic_DNA"/>
</dbReference>
<accession>A0ABS1J3K9</accession>
<organism evidence="1 2">
    <name type="scientific">Catonella massiliensis</name>
    <dbReference type="NCBI Taxonomy" id="2799636"/>
    <lineage>
        <taxon>Bacteria</taxon>
        <taxon>Bacillati</taxon>
        <taxon>Bacillota</taxon>
        <taxon>Clostridia</taxon>
        <taxon>Lachnospirales</taxon>
        <taxon>Lachnospiraceae</taxon>
        <taxon>Catonella</taxon>
    </lineage>
</organism>
<sequence>MKALEVLLSKRWILKSKDRELYYSVRDELPKFKQFLIEKLGFQVIVNPYLIKLEKIPAVAESWMGIREFGDKMEYVIFLTTLMFLEEKDMGEQFVLSELTEYIQTTVEVEQIDWTVYRSRKYLVKVMKYLVSSGILELNDGNEEDFAKDGVSEVLYENTGASRYFVRNFTKDISNFKSISEFEEGDFIDTNEDRGIVRRQRVYRKLLLSPGLYRNEETEEDFNYIRNFRGIIADDFEGLFDCSLHLHKSSAYLVLNEGSRLGRSFPEDNTLSDIVLLVNDLILKRIDENKLKPGIDESIILSLESFDELIEETKRLYGSGFAKTYRDMTTKEMCTVTAEYMKELQFVEYIGGDVRINPIVGKVAGRYPKDYLATDA</sequence>
<dbReference type="RefSeq" id="WP_208430143.1">
    <property type="nucleotide sequence ID" value="NZ_JAEPRJ010000001.1"/>
</dbReference>